<protein>
    <recommendedName>
        <fullName evidence="2 7">Translation initiation factor IF-2</fullName>
    </recommendedName>
</protein>
<keyword evidence="3 8" id="KW-0396">Initiation factor</keyword>
<dbReference type="InterPro" id="IPR000178">
    <property type="entry name" value="TF_IF2_bacterial-like"/>
</dbReference>
<reference evidence="10 11" key="1">
    <citation type="journal article" date="2015" name="Nature">
        <title>rRNA introns, odd ribosomes, and small enigmatic genomes across a large radiation of phyla.</title>
        <authorList>
            <person name="Brown C.T."/>
            <person name="Hug L.A."/>
            <person name="Thomas B.C."/>
            <person name="Sharon I."/>
            <person name="Castelle C.J."/>
            <person name="Singh A."/>
            <person name="Wilkins M.J."/>
            <person name="Williams K.H."/>
            <person name="Banfield J.F."/>
        </authorList>
    </citation>
    <scope>NUCLEOTIDE SEQUENCE [LARGE SCALE GENOMIC DNA]</scope>
</reference>
<sequence>MTTNSANKFRPPIVAVMGHIDHGKTTLLDKIRSAHVALKESGGITQHISSYQTEVKLKNGKSGLITFIDTPGHAAFCAMRTRGADATDIVVLVISATDGVMAQTKECINQIKKANLPVIVALTKFDLDTRQPEMVKGQLVEMDLTPEEYGGQVAVIPVSAKNGTGIEELLDLILLNAEIMELKDESDAPLEAVVVESKLDTTRGPVAAVIVKKGILKLGDQIFAEEITGKVKALLDSNGKNIKEASPGTPVEILGFEKVPCVGARVANHPLEVSSEKIVDVKTVFDPDIPRLNIVIKADVEGTLEALKNSLSDDVNLIYTGVGPVNDNDVIAAKTSHAELFAFNVPVSKTIKNLADNEKVLIFESKIIYEIIEDIQSQVLKMLDPTIEDTIVGEGTIIAEFKIEKVRIAGVKITKGEMTKGDSVHLMRDAKIIKNTQIEGIRQGKEIVEKIKAGHDCGMTFRPYVDFKLGDAIIAYKNSK</sequence>
<dbReference type="GO" id="GO:0005525">
    <property type="term" value="F:GTP binding"/>
    <property type="evidence" value="ECO:0007669"/>
    <property type="project" value="UniProtKB-KW"/>
</dbReference>
<dbReference type="InterPro" id="IPR009000">
    <property type="entry name" value="Transl_B-barrel_sf"/>
</dbReference>
<dbReference type="Proteomes" id="UP000034231">
    <property type="component" value="Unassembled WGS sequence"/>
</dbReference>
<dbReference type="GO" id="GO:0003924">
    <property type="term" value="F:GTPase activity"/>
    <property type="evidence" value="ECO:0007669"/>
    <property type="project" value="InterPro"/>
</dbReference>
<keyword evidence="5 8" id="KW-0648">Protein biosynthesis</keyword>
<evidence type="ECO:0000256" key="1">
    <source>
        <dbReference type="ARBA" id="ARBA00007733"/>
    </source>
</evidence>
<comment type="caution">
    <text evidence="10">The sequence shown here is derived from an EMBL/GenBank/DDBJ whole genome shotgun (WGS) entry which is preliminary data.</text>
</comment>
<dbReference type="PATRIC" id="fig|1618488.3.peg.656"/>
<dbReference type="Pfam" id="PF22042">
    <property type="entry name" value="EF-G_D2"/>
    <property type="match status" value="1"/>
</dbReference>
<dbReference type="PRINTS" id="PR00315">
    <property type="entry name" value="ELONGATNFCT"/>
</dbReference>
<evidence type="ECO:0000256" key="2">
    <source>
        <dbReference type="ARBA" id="ARBA00020675"/>
    </source>
</evidence>
<evidence type="ECO:0000313" key="11">
    <source>
        <dbReference type="Proteomes" id="UP000034231"/>
    </source>
</evidence>
<dbReference type="InterPro" id="IPR027417">
    <property type="entry name" value="P-loop_NTPase"/>
</dbReference>
<comment type="function">
    <text evidence="8">One of the essential components for the initiation of protein synthesis. Protects formylmethionyl-tRNA from spontaneous hydrolysis and promotes its binding to the 30S ribosomal subunits. Also involved in the hydrolysis of GTP during the formation of the 70S ribosomal complex.</text>
</comment>
<dbReference type="GO" id="GO:0003743">
    <property type="term" value="F:translation initiation factor activity"/>
    <property type="evidence" value="ECO:0007669"/>
    <property type="project" value="UniProtKB-UniRule"/>
</dbReference>
<dbReference type="Pfam" id="PF11987">
    <property type="entry name" value="IF-2"/>
    <property type="match status" value="1"/>
</dbReference>
<evidence type="ECO:0000259" key="9">
    <source>
        <dbReference type="PROSITE" id="PS51722"/>
    </source>
</evidence>
<dbReference type="FunFam" id="3.40.50.300:FF:000019">
    <property type="entry name" value="Translation initiation factor IF-2"/>
    <property type="match status" value="1"/>
</dbReference>
<feature type="domain" description="Tr-type G" evidence="9">
    <location>
        <begin position="9"/>
        <end position="183"/>
    </location>
</feature>
<evidence type="ECO:0000256" key="6">
    <source>
        <dbReference type="ARBA" id="ARBA00023134"/>
    </source>
</evidence>
<dbReference type="SUPFAM" id="SSF52540">
    <property type="entry name" value="P-loop containing nucleoside triphosphate hydrolases"/>
    <property type="match status" value="1"/>
</dbReference>
<evidence type="ECO:0000256" key="5">
    <source>
        <dbReference type="ARBA" id="ARBA00022917"/>
    </source>
</evidence>
<dbReference type="GO" id="GO:0005737">
    <property type="term" value="C:cytoplasm"/>
    <property type="evidence" value="ECO:0007669"/>
    <property type="project" value="UniProtKB-UniRule"/>
</dbReference>
<name>A0A0G0I3N8_9BACT</name>
<dbReference type="Pfam" id="PF00009">
    <property type="entry name" value="GTP_EFTU"/>
    <property type="match status" value="1"/>
</dbReference>
<dbReference type="InterPro" id="IPR015760">
    <property type="entry name" value="TIF_IF2"/>
</dbReference>
<dbReference type="InterPro" id="IPR053905">
    <property type="entry name" value="EF-G-like_DII"/>
</dbReference>
<proteinExistence type="inferred from homology"/>
<dbReference type="PANTHER" id="PTHR43381">
    <property type="entry name" value="TRANSLATION INITIATION FACTOR IF-2-RELATED"/>
    <property type="match status" value="1"/>
</dbReference>
<evidence type="ECO:0000256" key="7">
    <source>
        <dbReference type="NCBIfam" id="TIGR00487"/>
    </source>
</evidence>
<dbReference type="InterPro" id="IPR023115">
    <property type="entry name" value="TIF_IF2_dom3"/>
</dbReference>
<evidence type="ECO:0000256" key="3">
    <source>
        <dbReference type="ARBA" id="ARBA00022540"/>
    </source>
</evidence>
<dbReference type="NCBIfam" id="TIGR00231">
    <property type="entry name" value="small_GTP"/>
    <property type="match status" value="1"/>
</dbReference>
<dbReference type="AlphaFoldDB" id="A0A0G0I3N8"/>
<dbReference type="CDD" id="cd01887">
    <property type="entry name" value="IF2_eIF5B"/>
    <property type="match status" value="1"/>
</dbReference>
<dbReference type="InterPro" id="IPR005225">
    <property type="entry name" value="Small_GTP-bd"/>
</dbReference>
<dbReference type="EMBL" id="LBTX01000010">
    <property type="protein sequence ID" value="KKQ49953.1"/>
    <property type="molecule type" value="Genomic_DNA"/>
</dbReference>
<gene>
    <name evidence="10" type="ORF">US68_C0010G0087</name>
</gene>
<evidence type="ECO:0000313" key="10">
    <source>
        <dbReference type="EMBL" id="KKQ49953.1"/>
    </source>
</evidence>
<dbReference type="Gene3D" id="3.40.50.300">
    <property type="entry name" value="P-loop containing nucleotide triphosphate hydrolases"/>
    <property type="match status" value="1"/>
</dbReference>
<dbReference type="Gene3D" id="2.40.30.10">
    <property type="entry name" value="Translation factors"/>
    <property type="match status" value="2"/>
</dbReference>
<comment type="similarity">
    <text evidence="1 8">Belongs to the TRAFAC class translation factor GTPase superfamily. Classic translation factor GTPase family. IF-2 subfamily.</text>
</comment>
<accession>A0A0G0I3N8</accession>
<dbReference type="PANTHER" id="PTHR43381:SF4">
    <property type="entry name" value="EUKARYOTIC TRANSLATION INITIATION FACTOR 5B"/>
    <property type="match status" value="1"/>
</dbReference>
<dbReference type="InterPro" id="IPR044145">
    <property type="entry name" value="IF2_II"/>
</dbReference>
<evidence type="ECO:0000256" key="4">
    <source>
        <dbReference type="ARBA" id="ARBA00022741"/>
    </source>
</evidence>
<organism evidence="10 11">
    <name type="scientific">Candidatus Shapirobacteria bacterium GW2011_GWE1_38_10</name>
    <dbReference type="NCBI Taxonomy" id="1618488"/>
    <lineage>
        <taxon>Bacteria</taxon>
        <taxon>Candidatus Shapironibacteriota</taxon>
    </lineage>
</organism>
<dbReference type="InterPro" id="IPR036925">
    <property type="entry name" value="TIF_IF2_dom3_sf"/>
</dbReference>
<dbReference type="CDD" id="cd03702">
    <property type="entry name" value="IF2_mtIF2_II"/>
    <property type="match status" value="1"/>
</dbReference>
<dbReference type="Gene3D" id="3.40.50.10050">
    <property type="entry name" value="Translation initiation factor IF- 2, domain 3"/>
    <property type="match status" value="1"/>
</dbReference>
<dbReference type="FunFam" id="2.40.30.10:FF:000008">
    <property type="entry name" value="Translation initiation factor IF-2"/>
    <property type="match status" value="1"/>
</dbReference>
<dbReference type="PROSITE" id="PS51722">
    <property type="entry name" value="G_TR_2"/>
    <property type="match status" value="1"/>
</dbReference>
<dbReference type="SUPFAM" id="SSF52156">
    <property type="entry name" value="Initiation factor IF2/eIF5b, domain 3"/>
    <property type="match status" value="1"/>
</dbReference>
<keyword evidence="6" id="KW-0342">GTP-binding</keyword>
<dbReference type="NCBIfam" id="TIGR00487">
    <property type="entry name" value="IF-2"/>
    <property type="match status" value="1"/>
</dbReference>
<dbReference type="SUPFAM" id="SSF50447">
    <property type="entry name" value="Translation proteins"/>
    <property type="match status" value="2"/>
</dbReference>
<dbReference type="FunFam" id="3.40.50.10050:FF:000001">
    <property type="entry name" value="Translation initiation factor IF-2"/>
    <property type="match status" value="1"/>
</dbReference>
<evidence type="ECO:0000256" key="8">
    <source>
        <dbReference type="RuleBase" id="RU000644"/>
    </source>
</evidence>
<dbReference type="InterPro" id="IPR000795">
    <property type="entry name" value="T_Tr_GTP-bd_dom"/>
</dbReference>
<keyword evidence="4" id="KW-0547">Nucleotide-binding</keyword>